<dbReference type="Gene3D" id="1.10.1760.20">
    <property type="match status" value="1"/>
</dbReference>
<feature type="transmembrane region" description="Helical" evidence="1">
    <location>
        <begin position="78"/>
        <end position="98"/>
    </location>
</feature>
<gene>
    <name evidence="2" type="ORF">KDK92_09420</name>
</gene>
<evidence type="ECO:0000256" key="1">
    <source>
        <dbReference type="SAM" id="Phobius"/>
    </source>
</evidence>
<sequence length="169" mass="18751">MTKTQNMIFVALLVAQAIVLSIIERMIPINFAIPGAKLGLANIVTLTSIYLFSFRQTFSIIILRTIMTSFIMGSFSSFMYSISGALLSFFVMYFLMVVSREKISIIGVSLVGGVSHNIGQLIVAMMIIQNGRIFYYLPFLILTGTGTGLAVGITAKYLLGYLRNLRYFN</sequence>
<proteinExistence type="predicted"/>
<keyword evidence="1" id="KW-0472">Membrane</keyword>
<reference evidence="2" key="1">
    <citation type="journal article" date="2021" name="mSystems">
        <title>Bacteria and Archaea Synergistically Convert Glycine Betaine to Biogenic Methane in the Formosa Cold Seep of the South China Sea.</title>
        <authorList>
            <person name="Li L."/>
            <person name="Zhang W."/>
            <person name="Zhang S."/>
            <person name="Song L."/>
            <person name="Sun Q."/>
            <person name="Zhang H."/>
            <person name="Xiang H."/>
            <person name="Dong X."/>
        </authorList>
    </citation>
    <scope>NUCLEOTIDE SEQUENCE</scope>
    <source>
        <strain evidence="2">ZWT</strain>
    </source>
</reference>
<dbReference type="Pfam" id="PF07456">
    <property type="entry name" value="Hpre_diP_synt_I"/>
    <property type="match status" value="1"/>
</dbReference>
<feature type="transmembrane region" description="Helical" evidence="1">
    <location>
        <begin position="6"/>
        <end position="27"/>
    </location>
</feature>
<protein>
    <submittedName>
        <fullName evidence="2">Gx transporter family protein</fullName>
    </submittedName>
</protein>
<dbReference type="Proteomes" id="UP001056429">
    <property type="component" value="Unassembled WGS sequence"/>
</dbReference>
<keyword evidence="1" id="KW-0812">Transmembrane</keyword>
<feature type="transmembrane region" description="Helical" evidence="1">
    <location>
        <begin position="105"/>
        <end position="128"/>
    </location>
</feature>
<evidence type="ECO:0000313" key="2">
    <source>
        <dbReference type="EMBL" id="MCM1989960.1"/>
    </source>
</evidence>
<evidence type="ECO:0000313" key="3">
    <source>
        <dbReference type="Proteomes" id="UP001056429"/>
    </source>
</evidence>
<feature type="transmembrane region" description="Helical" evidence="1">
    <location>
        <begin position="39"/>
        <end position="66"/>
    </location>
</feature>
<dbReference type="PIRSF" id="PIRSF027391">
    <property type="entry name" value="Hpre_diP_synt_I"/>
    <property type="match status" value="1"/>
</dbReference>
<comment type="caution">
    <text evidence="2">The sequence shown here is derived from an EMBL/GenBank/DDBJ whole genome shotgun (WGS) entry which is preliminary data.</text>
</comment>
<keyword evidence="3" id="KW-1185">Reference proteome</keyword>
<dbReference type="InterPro" id="IPR010898">
    <property type="entry name" value="Hpre_diP_synth_I"/>
</dbReference>
<dbReference type="InterPro" id="IPR014535">
    <property type="entry name" value="Hpre_diP_synt_I"/>
</dbReference>
<dbReference type="EMBL" id="JAGSOJ010000002">
    <property type="protein sequence ID" value="MCM1989960.1"/>
    <property type="molecule type" value="Genomic_DNA"/>
</dbReference>
<reference evidence="2" key="2">
    <citation type="submission" date="2021-04" db="EMBL/GenBank/DDBJ databases">
        <authorList>
            <person name="Dong X."/>
        </authorList>
    </citation>
    <scope>NUCLEOTIDE SEQUENCE</scope>
    <source>
        <strain evidence="2">ZWT</strain>
    </source>
</reference>
<accession>A0A9J6P380</accession>
<keyword evidence="1" id="KW-1133">Transmembrane helix</keyword>
<feature type="transmembrane region" description="Helical" evidence="1">
    <location>
        <begin position="134"/>
        <end position="159"/>
    </location>
</feature>
<name>A0A9J6P380_9CLOT</name>
<dbReference type="AlphaFoldDB" id="A0A9J6P380"/>
<organism evidence="2 3">
    <name type="scientific">Oceanirhabdus seepicola</name>
    <dbReference type="NCBI Taxonomy" id="2828781"/>
    <lineage>
        <taxon>Bacteria</taxon>
        <taxon>Bacillati</taxon>
        <taxon>Bacillota</taxon>
        <taxon>Clostridia</taxon>
        <taxon>Eubacteriales</taxon>
        <taxon>Clostridiaceae</taxon>
        <taxon>Oceanirhabdus</taxon>
    </lineage>
</organism>